<proteinExistence type="predicted"/>
<evidence type="ECO:0000313" key="7">
    <source>
        <dbReference type="EMBL" id="KAJ3580470.1"/>
    </source>
</evidence>
<evidence type="ECO:0000256" key="2">
    <source>
        <dbReference type="ARBA" id="ARBA00022448"/>
    </source>
</evidence>
<sequence>MDQESQTSKGELTADQLLLRAQGHEEEMPRQFSLLAALGLAFSITNSWVAISATFQQPMTAGGGPGVVYSLLVAAFSCAIITSGLAELASAFPTSGGQYHFAFMVSSEKSRAAVAFFTGWLSVVGWILCTAASAIYAAQIIAAIASAFHPEYEPTAWQIWLIYVLIMALCTLVLTMLPTLLARIEKISFFVSVVGFVVFLIVILATASPKNTTNLVFATSNNQSGWSDGLGFLLSVGTAMYTFIGTDSVIHISEEIPNPQRNVPRTMGLTILIGIATAVPWSIAFLYSGGDYETLRTTLQPIHTMFLSASKNPAVAAFFTIWYLIAYMGATLSCHAATGRQAWAFARDGGLPYSDWIGIIHPKFQMPMNSTILCAIVISVYGLIYIGSTTAFNSFVNASILVLNVSYVVPQAVVLWQGRERVLPPRELNLGRLGPWVNGFSVAWILLYTVLFSFPLTYPTTAQSMNYVSVVSAGIIVIVLGVWYGGKRNTFKGPKLFIEDTNSVPYKMVIIGTELQGPVTQSENSKPSGIVKLE</sequence>
<dbReference type="PANTHER" id="PTHR45649">
    <property type="entry name" value="AMINO-ACID PERMEASE BAT1"/>
    <property type="match status" value="1"/>
</dbReference>
<dbReference type="Pfam" id="PF13520">
    <property type="entry name" value="AA_permease_2"/>
    <property type="match status" value="1"/>
</dbReference>
<comment type="subcellular location">
    <subcellularLocation>
        <location evidence="1">Membrane</location>
        <topology evidence="1">Multi-pass membrane protein</topology>
    </subcellularLocation>
</comment>
<feature type="transmembrane region" description="Helical" evidence="6">
    <location>
        <begin position="32"/>
        <end position="55"/>
    </location>
</feature>
<keyword evidence="5 6" id="KW-0472">Membrane</keyword>
<evidence type="ECO:0000256" key="5">
    <source>
        <dbReference type="ARBA" id="ARBA00023136"/>
    </source>
</evidence>
<dbReference type="PANTHER" id="PTHR45649:SF11">
    <property type="entry name" value="TRANSPORTER, PUTATIVE (EUROFUNG)-RELATED"/>
    <property type="match status" value="1"/>
</dbReference>
<comment type="caution">
    <text evidence="7">The sequence shown here is derived from an EMBL/GenBank/DDBJ whole genome shotgun (WGS) entry which is preliminary data.</text>
</comment>
<feature type="transmembrane region" description="Helical" evidence="6">
    <location>
        <begin position="112"/>
        <end position="145"/>
    </location>
</feature>
<feature type="transmembrane region" description="Helical" evidence="6">
    <location>
        <begin position="67"/>
        <end position="92"/>
    </location>
</feature>
<dbReference type="GO" id="GO:0022857">
    <property type="term" value="F:transmembrane transporter activity"/>
    <property type="evidence" value="ECO:0007669"/>
    <property type="project" value="InterPro"/>
</dbReference>
<keyword evidence="2" id="KW-0813">Transport</keyword>
<dbReference type="VEuPathDB" id="FungiDB:F4678DRAFT_456076"/>
<evidence type="ECO:0000256" key="3">
    <source>
        <dbReference type="ARBA" id="ARBA00022692"/>
    </source>
</evidence>
<feature type="transmembrane region" description="Helical" evidence="6">
    <location>
        <begin position="370"/>
        <end position="388"/>
    </location>
</feature>
<feature type="transmembrane region" description="Helical" evidence="6">
    <location>
        <begin position="267"/>
        <end position="287"/>
    </location>
</feature>
<dbReference type="InterPro" id="IPR002293">
    <property type="entry name" value="AA/rel_permease1"/>
</dbReference>
<dbReference type="Gene3D" id="1.20.1740.10">
    <property type="entry name" value="Amino acid/polyamine transporter I"/>
    <property type="match status" value="1"/>
</dbReference>
<evidence type="ECO:0008006" key="9">
    <source>
        <dbReference type="Google" id="ProtNLM"/>
    </source>
</evidence>
<evidence type="ECO:0000256" key="6">
    <source>
        <dbReference type="SAM" id="Phobius"/>
    </source>
</evidence>
<gene>
    <name evidence="7" type="ORF">NPX13_g87</name>
</gene>
<feature type="transmembrane region" description="Helical" evidence="6">
    <location>
        <begin position="314"/>
        <end position="337"/>
    </location>
</feature>
<feature type="transmembrane region" description="Helical" evidence="6">
    <location>
        <begin position="229"/>
        <end position="246"/>
    </location>
</feature>
<feature type="transmembrane region" description="Helical" evidence="6">
    <location>
        <begin position="189"/>
        <end position="209"/>
    </location>
</feature>
<keyword evidence="4 6" id="KW-1133">Transmembrane helix</keyword>
<dbReference type="AlphaFoldDB" id="A0A9W8NNV5"/>
<keyword evidence="3 6" id="KW-0812">Transmembrane</keyword>
<dbReference type="PIRSF" id="PIRSF006060">
    <property type="entry name" value="AA_transporter"/>
    <property type="match status" value="1"/>
</dbReference>
<protein>
    <recommendedName>
        <fullName evidence="9">Amino acid transporter</fullName>
    </recommendedName>
</protein>
<organism evidence="7 8">
    <name type="scientific">Xylaria arbuscula</name>
    <dbReference type="NCBI Taxonomy" id="114810"/>
    <lineage>
        <taxon>Eukaryota</taxon>
        <taxon>Fungi</taxon>
        <taxon>Dikarya</taxon>
        <taxon>Ascomycota</taxon>
        <taxon>Pezizomycotina</taxon>
        <taxon>Sordariomycetes</taxon>
        <taxon>Xylariomycetidae</taxon>
        <taxon>Xylariales</taxon>
        <taxon>Xylariaceae</taxon>
        <taxon>Xylaria</taxon>
    </lineage>
</organism>
<reference evidence="7" key="1">
    <citation type="submission" date="2022-07" db="EMBL/GenBank/DDBJ databases">
        <title>Genome Sequence of Xylaria arbuscula.</title>
        <authorList>
            <person name="Buettner E."/>
        </authorList>
    </citation>
    <scope>NUCLEOTIDE SEQUENCE</scope>
    <source>
        <strain evidence="7">VT107</strain>
    </source>
</reference>
<evidence type="ECO:0000256" key="4">
    <source>
        <dbReference type="ARBA" id="ARBA00022989"/>
    </source>
</evidence>
<accession>A0A9W8NNV5</accession>
<feature type="transmembrane region" description="Helical" evidence="6">
    <location>
        <begin position="394"/>
        <end position="416"/>
    </location>
</feature>
<feature type="transmembrane region" description="Helical" evidence="6">
    <location>
        <begin position="157"/>
        <end position="177"/>
    </location>
</feature>
<feature type="transmembrane region" description="Helical" evidence="6">
    <location>
        <begin position="464"/>
        <end position="485"/>
    </location>
</feature>
<dbReference type="GO" id="GO:0016020">
    <property type="term" value="C:membrane"/>
    <property type="evidence" value="ECO:0007669"/>
    <property type="project" value="UniProtKB-SubCell"/>
</dbReference>
<feature type="transmembrane region" description="Helical" evidence="6">
    <location>
        <begin position="436"/>
        <end position="458"/>
    </location>
</feature>
<evidence type="ECO:0000313" key="8">
    <source>
        <dbReference type="Proteomes" id="UP001148614"/>
    </source>
</evidence>
<dbReference type="Proteomes" id="UP001148614">
    <property type="component" value="Unassembled WGS sequence"/>
</dbReference>
<evidence type="ECO:0000256" key="1">
    <source>
        <dbReference type="ARBA" id="ARBA00004141"/>
    </source>
</evidence>
<dbReference type="EMBL" id="JANPWZ010000004">
    <property type="protein sequence ID" value="KAJ3580470.1"/>
    <property type="molecule type" value="Genomic_DNA"/>
</dbReference>
<name>A0A9W8NNV5_9PEZI</name>
<keyword evidence="8" id="KW-1185">Reference proteome</keyword>